<keyword evidence="1" id="KW-0812">Transmembrane</keyword>
<protein>
    <recommendedName>
        <fullName evidence="4">Secreted protein</fullName>
    </recommendedName>
</protein>
<dbReference type="Proteomes" id="UP001501009">
    <property type="component" value="Unassembled WGS sequence"/>
</dbReference>
<keyword evidence="3" id="KW-1185">Reference proteome</keyword>
<comment type="caution">
    <text evidence="2">The sequence shown here is derived from an EMBL/GenBank/DDBJ whole genome shotgun (WGS) entry which is preliminary data.</text>
</comment>
<feature type="transmembrane region" description="Helical" evidence="1">
    <location>
        <begin position="6"/>
        <end position="31"/>
    </location>
</feature>
<evidence type="ECO:0000256" key="1">
    <source>
        <dbReference type="SAM" id="Phobius"/>
    </source>
</evidence>
<name>A0ABP7I5E0_9ACTN</name>
<keyword evidence="1" id="KW-1133">Transmembrane helix</keyword>
<accession>A0ABP7I5E0</accession>
<evidence type="ECO:0000313" key="3">
    <source>
        <dbReference type="Proteomes" id="UP001501009"/>
    </source>
</evidence>
<proteinExistence type="predicted"/>
<evidence type="ECO:0008006" key="4">
    <source>
        <dbReference type="Google" id="ProtNLM"/>
    </source>
</evidence>
<reference evidence="3" key="1">
    <citation type="journal article" date="2019" name="Int. J. Syst. Evol. Microbiol.">
        <title>The Global Catalogue of Microorganisms (GCM) 10K type strain sequencing project: providing services to taxonomists for standard genome sequencing and annotation.</title>
        <authorList>
            <consortium name="The Broad Institute Genomics Platform"/>
            <consortium name="The Broad Institute Genome Sequencing Center for Infectious Disease"/>
            <person name="Wu L."/>
            <person name="Ma J."/>
        </authorList>
    </citation>
    <scope>NUCLEOTIDE SEQUENCE [LARGE SCALE GENOMIC DNA]</scope>
    <source>
        <strain evidence="3">JCM 17138</strain>
    </source>
</reference>
<sequence>MVAVDQGLAAVLGAGVGVVGTLGTACLTYLATRQQAKDQGRVEHGQWLRGRRQLAYEDFLIAYERFAGAATAMEDALEDGRTEGLENLAAGLKEAVETFGNTRSRVAVAGPQFASQSAGQIATLLRGAHRSLLTWRDDLLSGADVSDRSAQLRELQGQIQLAYRDFVRDVRSILEAPPDAGGEKL</sequence>
<organism evidence="2 3">
    <name type="scientific">Streptomyces coacervatus</name>
    <dbReference type="NCBI Taxonomy" id="647381"/>
    <lineage>
        <taxon>Bacteria</taxon>
        <taxon>Bacillati</taxon>
        <taxon>Actinomycetota</taxon>
        <taxon>Actinomycetes</taxon>
        <taxon>Kitasatosporales</taxon>
        <taxon>Streptomycetaceae</taxon>
        <taxon>Streptomyces</taxon>
    </lineage>
</organism>
<gene>
    <name evidence="2" type="ORF">GCM10022403_049480</name>
</gene>
<dbReference type="EMBL" id="BAABDE010000020">
    <property type="protein sequence ID" value="GAA3809629.1"/>
    <property type="molecule type" value="Genomic_DNA"/>
</dbReference>
<keyword evidence="1" id="KW-0472">Membrane</keyword>
<evidence type="ECO:0000313" key="2">
    <source>
        <dbReference type="EMBL" id="GAA3809629.1"/>
    </source>
</evidence>